<evidence type="ECO:0000313" key="1">
    <source>
        <dbReference type="EMBL" id="GAJ18366.1"/>
    </source>
</evidence>
<dbReference type="AlphaFoldDB" id="X1VPE8"/>
<sequence length="114" mass="13490">ENISRRPILTEVRRLTRKQLQAIDLLCSCNGQATFEQIWEAEYIFRDEERWNKIELLKILVQLKSTNILSDKDGIIKFEGDDFDKIYIKYFARVNNVDLSIRFKSSFISLVISN</sequence>
<dbReference type="EMBL" id="BARW01040493">
    <property type="protein sequence ID" value="GAJ18366.1"/>
    <property type="molecule type" value="Genomic_DNA"/>
</dbReference>
<protein>
    <submittedName>
        <fullName evidence="1">Uncharacterized protein</fullName>
    </submittedName>
</protein>
<proteinExistence type="predicted"/>
<gene>
    <name evidence="1" type="ORF">S12H4_61152</name>
</gene>
<accession>X1VPE8</accession>
<name>X1VPE8_9ZZZZ</name>
<organism evidence="1">
    <name type="scientific">marine sediment metagenome</name>
    <dbReference type="NCBI Taxonomy" id="412755"/>
    <lineage>
        <taxon>unclassified sequences</taxon>
        <taxon>metagenomes</taxon>
        <taxon>ecological metagenomes</taxon>
    </lineage>
</organism>
<reference evidence="1" key="1">
    <citation type="journal article" date="2014" name="Front. Microbiol.">
        <title>High frequency of phylogenetically diverse reductive dehalogenase-homologous genes in deep subseafloor sedimentary metagenomes.</title>
        <authorList>
            <person name="Kawai M."/>
            <person name="Futagami T."/>
            <person name="Toyoda A."/>
            <person name="Takaki Y."/>
            <person name="Nishi S."/>
            <person name="Hori S."/>
            <person name="Arai W."/>
            <person name="Tsubouchi T."/>
            <person name="Morono Y."/>
            <person name="Uchiyama I."/>
            <person name="Ito T."/>
            <person name="Fujiyama A."/>
            <person name="Inagaki F."/>
            <person name="Takami H."/>
        </authorList>
    </citation>
    <scope>NUCLEOTIDE SEQUENCE</scope>
    <source>
        <strain evidence="1">Expedition CK06-06</strain>
    </source>
</reference>
<feature type="non-terminal residue" evidence="1">
    <location>
        <position position="1"/>
    </location>
</feature>
<comment type="caution">
    <text evidence="1">The sequence shown here is derived from an EMBL/GenBank/DDBJ whole genome shotgun (WGS) entry which is preliminary data.</text>
</comment>